<dbReference type="EMBL" id="JBHUOZ010000001">
    <property type="protein sequence ID" value="MFD2918994.1"/>
    <property type="molecule type" value="Genomic_DNA"/>
</dbReference>
<evidence type="ECO:0000256" key="1">
    <source>
        <dbReference type="SAM" id="Phobius"/>
    </source>
</evidence>
<dbReference type="Gene3D" id="3.40.50.360">
    <property type="match status" value="1"/>
</dbReference>
<dbReference type="RefSeq" id="WP_386095717.1">
    <property type="nucleotide sequence ID" value="NZ_JBHUOZ010000001.1"/>
</dbReference>
<evidence type="ECO:0008006" key="4">
    <source>
        <dbReference type="Google" id="ProtNLM"/>
    </source>
</evidence>
<keyword evidence="1" id="KW-1133">Transmembrane helix</keyword>
<keyword evidence="1" id="KW-0812">Transmembrane</keyword>
<feature type="transmembrane region" description="Helical" evidence="1">
    <location>
        <begin position="261"/>
        <end position="282"/>
    </location>
</feature>
<reference evidence="3" key="1">
    <citation type="journal article" date="2019" name="Int. J. Syst. Evol. Microbiol.">
        <title>The Global Catalogue of Microorganisms (GCM) 10K type strain sequencing project: providing services to taxonomists for standard genome sequencing and annotation.</title>
        <authorList>
            <consortium name="The Broad Institute Genomics Platform"/>
            <consortium name="The Broad Institute Genome Sequencing Center for Infectious Disease"/>
            <person name="Wu L."/>
            <person name="Ma J."/>
        </authorList>
    </citation>
    <scope>NUCLEOTIDE SEQUENCE [LARGE SCALE GENOMIC DNA]</scope>
    <source>
        <strain evidence="3">KCTC 23299</strain>
    </source>
</reference>
<protein>
    <recommendedName>
        <fullName evidence="4">Dialkylrecorsinol condensing enzyme</fullName>
    </recommendedName>
</protein>
<keyword evidence="3" id="KW-1185">Reference proteome</keyword>
<evidence type="ECO:0000313" key="3">
    <source>
        <dbReference type="Proteomes" id="UP001597511"/>
    </source>
</evidence>
<name>A0ABW6A121_9BACT</name>
<dbReference type="Proteomes" id="UP001597511">
    <property type="component" value="Unassembled WGS sequence"/>
</dbReference>
<keyword evidence="1" id="KW-0472">Membrane</keyword>
<organism evidence="2 3">
    <name type="scientific">Terrimonas rubra</name>
    <dbReference type="NCBI Taxonomy" id="1035890"/>
    <lineage>
        <taxon>Bacteria</taxon>
        <taxon>Pseudomonadati</taxon>
        <taxon>Bacteroidota</taxon>
        <taxon>Chitinophagia</taxon>
        <taxon>Chitinophagales</taxon>
        <taxon>Chitinophagaceae</taxon>
        <taxon>Terrimonas</taxon>
    </lineage>
</organism>
<accession>A0ABW6A121</accession>
<dbReference type="InterPro" id="IPR029039">
    <property type="entry name" value="Flavoprotein-like_sf"/>
</dbReference>
<comment type="caution">
    <text evidence="2">The sequence shown here is derived from an EMBL/GenBank/DDBJ whole genome shotgun (WGS) entry which is preliminary data.</text>
</comment>
<sequence>MTNKKVLAIYYTQTGQLSEIMDSFTRPLIQAGVSVEKLLVQPEQPFAFPWKASVFFHKMPDCVFLQPVPLQPFTPKETKYDLILFGYQPWFLSPSLPANSILQHPAFKAVAAGTPVVTISGCRNMWLIAQEKVKLLLQQANATLVGNIAIVDRHNNYVSLVTIIHWLLYGRTDRKWGIFPKPGVTPADIEHASVFGSTVLQHLDQENWGGLQPALVAQKAVKVHYHLMFFEHKGAHLFPIWAKQINKRKKNRAAWVTAFKYYLLFALCVVAPTLYVVDFFLFRIFKLKRIKKQQQYYSGVALK</sequence>
<proteinExistence type="predicted"/>
<gene>
    <name evidence="2" type="ORF">ACFS6H_04670</name>
</gene>
<evidence type="ECO:0000313" key="2">
    <source>
        <dbReference type="EMBL" id="MFD2918994.1"/>
    </source>
</evidence>